<dbReference type="Proteomes" id="UP001159405">
    <property type="component" value="Unassembled WGS sequence"/>
</dbReference>
<dbReference type="InterPro" id="IPR011333">
    <property type="entry name" value="SKP1/BTB/POZ_sf"/>
</dbReference>
<evidence type="ECO:0000256" key="2">
    <source>
        <dbReference type="ARBA" id="ARBA00022737"/>
    </source>
</evidence>
<dbReference type="SMART" id="SM00612">
    <property type="entry name" value="Kelch"/>
    <property type="match status" value="10"/>
</dbReference>
<dbReference type="SMART" id="SM00225">
    <property type="entry name" value="BTB"/>
    <property type="match status" value="2"/>
</dbReference>
<gene>
    <name evidence="5" type="ORF">PLOB_00029382</name>
</gene>
<organism evidence="5 6">
    <name type="scientific">Porites lobata</name>
    <dbReference type="NCBI Taxonomy" id="104759"/>
    <lineage>
        <taxon>Eukaryota</taxon>
        <taxon>Metazoa</taxon>
        <taxon>Cnidaria</taxon>
        <taxon>Anthozoa</taxon>
        <taxon>Hexacorallia</taxon>
        <taxon>Scleractinia</taxon>
        <taxon>Fungiina</taxon>
        <taxon>Poritidae</taxon>
        <taxon>Porites</taxon>
    </lineage>
</organism>
<evidence type="ECO:0000313" key="5">
    <source>
        <dbReference type="EMBL" id="CAH3122428.1"/>
    </source>
</evidence>
<dbReference type="InterPro" id="IPR011705">
    <property type="entry name" value="BACK"/>
</dbReference>
<keyword evidence="2" id="KW-0677">Repeat</keyword>
<protein>
    <recommendedName>
        <fullName evidence="4">BTB domain-containing protein</fullName>
    </recommendedName>
</protein>
<proteinExistence type="predicted"/>
<keyword evidence="1" id="KW-0880">Kelch repeat</keyword>
<dbReference type="CDD" id="cd18186">
    <property type="entry name" value="BTB_POZ_ZBTB_KLHL-like"/>
    <property type="match status" value="2"/>
</dbReference>
<dbReference type="PANTHER" id="PTHR45632:SF30">
    <property type="entry name" value="BTB DOMAIN-CONTAINING PROTEIN"/>
    <property type="match status" value="1"/>
</dbReference>
<dbReference type="Pfam" id="PF24681">
    <property type="entry name" value="Kelch_KLHDC2_KLHL20_DRC7"/>
    <property type="match status" value="2"/>
</dbReference>
<feature type="coiled-coil region" evidence="3">
    <location>
        <begin position="64"/>
        <end position="91"/>
    </location>
</feature>
<reference evidence="5 6" key="1">
    <citation type="submission" date="2022-05" db="EMBL/GenBank/DDBJ databases">
        <authorList>
            <consortium name="Genoscope - CEA"/>
            <person name="William W."/>
        </authorList>
    </citation>
    <scope>NUCLEOTIDE SEQUENCE [LARGE SCALE GENOMIC DNA]</scope>
</reference>
<dbReference type="SMART" id="SM00875">
    <property type="entry name" value="BACK"/>
    <property type="match status" value="2"/>
</dbReference>
<dbReference type="SUPFAM" id="SSF117281">
    <property type="entry name" value="Kelch motif"/>
    <property type="match status" value="2"/>
</dbReference>
<accession>A0ABN8NYQ0</accession>
<dbReference type="PROSITE" id="PS50097">
    <property type="entry name" value="BTB"/>
    <property type="match status" value="2"/>
</dbReference>
<feature type="domain" description="BTB" evidence="4">
    <location>
        <begin position="34"/>
        <end position="105"/>
    </location>
</feature>
<comment type="caution">
    <text evidence="5">The sequence shown here is derived from an EMBL/GenBank/DDBJ whole genome shotgun (WGS) entry which is preliminary data.</text>
</comment>
<dbReference type="SUPFAM" id="SSF54695">
    <property type="entry name" value="POZ domain"/>
    <property type="match status" value="2"/>
</dbReference>
<dbReference type="InterPro" id="IPR000210">
    <property type="entry name" value="BTB/POZ_dom"/>
</dbReference>
<dbReference type="Gene3D" id="2.120.10.80">
    <property type="entry name" value="Kelch-type beta propeller"/>
    <property type="match status" value="2"/>
</dbReference>
<dbReference type="Pfam" id="PF07707">
    <property type="entry name" value="BACK"/>
    <property type="match status" value="2"/>
</dbReference>
<dbReference type="Pfam" id="PF01344">
    <property type="entry name" value="Kelch_1"/>
    <property type="match status" value="1"/>
</dbReference>
<sequence length="1164" mass="132595">MDSVLEPIIETGKETFCVEIMKRLDCQRRNGHLCDVILEVGPGDDQARLKAHRNVLCAASPFFYNALNTEMKEKEERVIRLKNLKKDLMEEVLEYFYTGHINVDDLNDKEAIELMAAADYFLVTSLKLLSSKFIQETLNNSNCLLVYYSSVKYQCSELQEAARKFILANFVAVTKSDDFLNLSMEQVEEWISSDEIVVKSEEEVFLSVLIWTEKNINERKQSFFDLFRHVRCLYVPRNFLITVILQHDLVRGQKECLDLVLDSLKELSDETGTCVFKQSPRNCLDTLEDVVFAFGGKDGNKAMCYLPSQNKWFKIRDMACTRNPYAFATSTYQGKLYVIGGNLSHSLFNKQAVECYDPSLNTWSSIRSFQQEITFTAAVTFQGYLYVIGGTDSSKCVLSAVKRYDSETNLWQEVSPLNNARSSICVVADKNYIYAIGGYINSTPGKCLDIVERFDPKFNSWNRIAPTQAKRRNAAGVSLESKIFVFGGVDLSGGCPCEVYDKETNVWTEIESDIAPKYSTSAVRLQGQIFVFSRFGENQNLLQEQTLKVYNTDKNEWKPCSNASLGSLFYRFRWLFSVFNNIAMNCLLEPIIETGKETFCVEIMKRLDCQRRNEHLCDVILEVGSSEDQVRLKAHRSVLCAASPFFYNAFNTDMKEKEEGVIRLKDTNKALMEQVLEFLYTGHVDINVNNAFDLMSIADYFLITGLKYLSSKFIQETFCVSNCIMAYYSSVKYKCSELQEAARSFIFANFMHVARTEDFLSLSAEEVEEWISSNEVVVKDEEEIFTVILRWTEKAVDRKQSFSTLFRHLRCLYIPLNYLVTAILQHELVKNEKKCMDSVLNSMKELSDGTDACFLKQSPRSCLRTQEEVIFGFGGEDGNKLVCYQPSENKWYQMPGPQSCRNRFSLTTTVCKSKLYVIGGSTAEFTVERYDPVVNTWSPIKSFKPKIKFPAAVTFQGYLYVIGGLDMDEEPLNTVQRYNPDTDFWQEVAPVSCGPRSRVGVVSDGSYIYAIGGMNSFDILNTVEKVDPKMSSWSAVAAMQAQRKHPCGVNLNGRIFVFGGVYDETGGCPCEVYDKEANIWTEISNNFTPRFPASAVYFKEQIFVFGGFGVDQSFFQEMILQVYDVDANEWKPCSNASLGPWLYKLSAGRISRELLNSCESISVL</sequence>
<name>A0ABN8NYQ0_9CNID</name>
<dbReference type="InterPro" id="IPR006652">
    <property type="entry name" value="Kelch_1"/>
</dbReference>
<evidence type="ECO:0000259" key="4">
    <source>
        <dbReference type="PROSITE" id="PS50097"/>
    </source>
</evidence>
<evidence type="ECO:0000256" key="1">
    <source>
        <dbReference type="ARBA" id="ARBA00022441"/>
    </source>
</evidence>
<dbReference type="PANTHER" id="PTHR45632">
    <property type="entry name" value="LD33804P"/>
    <property type="match status" value="1"/>
</dbReference>
<dbReference type="Gene3D" id="3.30.710.10">
    <property type="entry name" value="Potassium Channel Kv1.1, Chain A"/>
    <property type="match status" value="2"/>
</dbReference>
<dbReference type="Gene3D" id="1.25.40.420">
    <property type="match status" value="2"/>
</dbReference>
<dbReference type="EMBL" id="CALNXK010000037">
    <property type="protein sequence ID" value="CAH3122428.1"/>
    <property type="molecule type" value="Genomic_DNA"/>
</dbReference>
<dbReference type="Pfam" id="PF00651">
    <property type="entry name" value="BTB"/>
    <property type="match status" value="2"/>
</dbReference>
<dbReference type="InterPro" id="IPR015915">
    <property type="entry name" value="Kelch-typ_b-propeller"/>
</dbReference>
<keyword evidence="6" id="KW-1185">Reference proteome</keyword>
<feature type="domain" description="BTB" evidence="4">
    <location>
        <begin position="617"/>
        <end position="688"/>
    </location>
</feature>
<evidence type="ECO:0000256" key="3">
    <source>
        <dbReference type="SAM" id="Coils"/>
    </source>
</evidence>
<evidence type="ECO:0000313" key="6">
    <source>
        <dbReference type="Proteomes" id="UP001159405"/>
    </source>
</evidence>
<keyword evidence="3" id="KW-0175">Coiled coil</keyword>